<feature type="transmembrane region" description="Helical" evidence="1">
    <location>
        <begin position="290"/>
        <end position="312"/>
    </location>
</feature>
<protein>
    <recommendedName>
        <fullName evidence="4">Permease</fullName>
    </recommendedName>
</protein>
<feature type="transmembrane region" description="Helical" evidence="1">
    <location>
        <begin position="461"/>
        <end position="480"/>
    </location>
</feature>
<evidence type="ECO:0000313" key="3">
    <source>
        <dbReference type="Proteomes" id="UP000031599"/>
    </source>
</evidence>
<feature type="transmembrane region" description="Helical" evidence="1">
    <location>
        <begin position="378"/>
        <end position="398"/>
    </location>
</feature>
<keyword evidence="1" id="KW-0812">Transmembrane</keyword>
<dbReference type="PANTHER" id="PTHR31610">
    <property type="entry name" value="SLR0360 PROTEIN"/>
    <property type="match status" value="1"/>
</dbReference>
<dbReference type="Proteomes" id="UP000031599">
    <property type="component" value="Unassembled WGS sequence"/>
</dbReference>
<feature type="transmembrane region" description="Helical" evidence="1">
    <location>
        <begin position="203"/>
        <end position="222"/>
    </location>
</feature>
<gene>
    <name evidence="2" type="ORF">DB30_08000</name>
</gene>
<feature type="transmembrane region" description="Helical" evidence="1">
    <location>
        <begin position="116"/>
        <end position="138"/>
    </location>
</feature>
<organism evidence="2 3">
    <name type="scientific">Enhygromyxa salina</name>
    <dbReference type="NCBI Taxonomy" id="215803"/>
    <lineage>
        <taxon>Bacteria</taxon>
        <taxon>Pseudomonadati</taxon>
        <taxon>Myxococcota</taxon>
        <taxon>Polyangia</taxon>
        <taxon>Nannocystales</taxon>
        <taxon>Nannocystaceae</taxon>
        <taxon>Enhygromyxa</taxon>
    </lineage>
</organism>
<keyword evidence="1" id="KW-1133">Transmembrane helix</keyword>
<proteinExistence type="predicted"/>
<dbReference type="AlphaFoldDB" id="A0A0C1ZR56"/>
<keyword evidence="1" id="KW-0472">Membrane</keyword>
<feature type="transmembrane region" description="Helical" evidence="1">
    <location>
        <begin position="150"/>
        <end position="169"/>
    </location>
</feature>
<feature type="transmembrane region" description="Helical" evidence="1">
    <location>
        <begin position="500"/>
        <end position="517"/>
    </location>
</feature>
<feature type="transmembrane region" description="Helical" evidence="1">
    <location>
        <begin position="324"/>
        <end position="348"/>
    </location>
</feature>
<comment type="caution">
    <text evidence="2">The sequence shown here is derived from an EMBL/GenBank/DDBJ whole genome shotgun (WGS) entry which is preliminary data.</text>
</comment>
<feature type="transmembrane region" description="Helical" evidence="1">
    <location>
        <begin position="42"/>
        <end position="62"/>
    </location>
</feature>
<reference evidence="2 3" key="1">
    <citation type="submission" date="2014-12" db="EMBL/GenBank/DDBJ databases">
        <title>Genome assembly of Enhygromyxa salina DSM 15201.</title>
        <authorList>
            <person name="Sharma G."/>
            <person name="Subramanian S."/>
        </authorList>
    </citation>
    <scope>NUCLEOTIDE SEQUENCE [LARGE SCALE GENOMIC DNA]</scope>
    <source>
        <strain evidence="2 3">DSM 15201</strain>
    </source>
</reference>
<feature type="transmembrane region" description="Helical" evidence="1">
    <location>
        <begin position="175"/>
        <end position="191"/>
    </location>
</feature>
<feature type="transmembrane region" description="Helical" evidence="1">
    <location>
        <begin position="354"/>
        <end position="371"/>
    </location>
</feature>
<feature type="transmembrane region" description="Helical" evidence="1">
    <location>
        <begin position="83"/>
        <end position="104"/>
    </location>
</feature>
<feature type="transmembrane region" description="Helical" evidence="1">
    <location>
        <begin position="252"/>
        <end position="270"/>
    </location>
</feature>
<dbReference type="PANTHER" id="PTHR31610:SF0">
    <property type="entry name" value="SLC26A_SULP TRANSPORTER DOMAIN-CONTAINING PROTEIN"/>
    <property type="match status" value="1"/>
</dbReference>
<feature type="transmembrane region" description="Helical" evidence="1">
    <location>
        <begin position="432"/>
        <end position="454"/>
    </location>
</feature>
<dbReference type="EMBL" id="JMCC02000094">
    <property type="protein sequence ID" value="KIG13488.1"/>
    <property type="molecule type" value="Genomic_DNA"/>
</dbReference>
<accession>A0A0C1ZR56</accession>
<evidence type="ECO:0000313" key="2">
    <source>
        <dbReference type="EMBL" id="KIG13488.1"/>
    </source>
</evidence>
<name>A0A0C1ZR56_9BACT</name>
<evidence type="ECO:0000256" key="1">
    <source>
        <dbReference type="SAM" id="Phobius"/>
    </source>
</evidence>
<evidence type="ECO:0008006" key="4">
    <source>
        <dbReference type="Google" id="ProtNLM"/>
    </source>
</evidence>
<sequence>MRPFVRGDIDGFFGLALDNLVQLLLIDALCRSPYVLGFSDELVRGTILPGAAISLVVGNLFYARQAMKLAKETGRDDVCALPYGINTISLFAHVFLIMLPAKLAAEAAGAADPARIAWQAGLLACLGSGVIELGGSFVAEKLRRITPRAALLSTLAGIALGFISLGFLFRTFAHPIVGLSTLAIVLLVYFGRVRFKGRLPGGLVAVAIGTALAWAIGMAPAGEAPVNSAGLMLPIPVIGDVFAALSEPGMLAAYFAVIVPMGLFNVVGSLQNLESAEAAGDRYPVVPSLAVNGAGSIVAALFGSCFPTTIYIGHPGWKAMGARAGYSVLNAVFVTFVCLTGTLAWITWVVPVDAGMAIVLWIGVVITAQAFQVTPKAHAPAVVIGLLPGVAAWGALMAKNGLRAAGMGNPERPFDESLVAAFSVGDTWIDGAFALEQGFIFTAMILATVTVLIIERKFTIAGMWLLAAALLSSVGLMHGYRWTMGDTVLDVFAPWKHPGRLGWAQGYLAMAVVMFLAPSVTEPDDVDHGGT</sequence>
<dbReference type="RefSeq" id="WP_052555575.1">
    <property type="nucleotide sequence ID" value="NZ_JMCC02000094.1"/>
</dbReference>